<feature type="domain" description="Cyclic nucleotide-binding" evidence="5">
    <location>
        <begin position="4"/>
        <end position="107"/>
    </location>
</feature>
<dbReference type="SMART" id="SM00419">
    <property type="entry name" value="HTH_CRP"/>
    <property type="match status" value="1"/>
</dbReference>
<name>A0A917UVE5_9BACI</name>
<dbReference type="InterPro" id="IPR036388">
    <property type="entry name" value="WH-like_DNA-bd_sf"/>
</dbReference>
<dbReference type="Proteomes" id="UP000658382">
    <property type="component" value="Unassembled WGS sequence"/>
</dbReference>
<dbReference type="CDD" id="cd00038">
    <property type="entry name" value="CAP_ED"/>
    <property type="match status" value="1"/>
</dbReference>
<dbReference type="EMBL" id="BMNQ01000006">
    <property type="protein sequence ID" value="GGJ88191.1"/>
    <property type="molecule type" value="Genomic_DNA"/>
</dbReference>
<dbReference type="RefSeq" id="WP_188631817.1">
    <property type="nucleotide sequence ID" value="NZ_BMNQ01000006.1"/>
</dbReference>
<dbReference type="SMART" id="SM00100">
    <property type="entry name" value="cNMP"/>
    <property type="match status" value="1"/>
</dbReference>
<accession>A0A917UVE5</accession>
<sequence>MEPILERLSAQDCDMLIAASNELHIPKNSFVFKEGTPADHIYFLSQGKVHVYKKIQSNKELTIFTRGVHDGIGEIGVFGGVNYSNSAKALQDSVIYAIERKTIEDILSQNGRLSLQFTRWMAESLESSKAKIRDYIAFGSEGAVASVFVRYSNMHGVVTPNGVRITEPVMIQDISKHIAISRETVSRIVNKWKSQGIIDNENKFFLIKDMNYFKKLLACDQCSVENCSL</sequence>
<keyword evidence="4" id="KW-0804">Transcription</keyword>
<dbReference type="InterPro" id="IPR012318">
    <property type="entry name" value="HTH_CRP"/>
</dbReference>
<dbReference type="SUPFAM" id="SSF46785">
    <property type="entry name" value="Winged helix' DNA-binding domain"/>
    <property type="match status" value="1"/>
</dbReference>
<evidence type="ECO:0000256" key="3">
    <source>
        <dbReference type="ARBA" id="ARBA00023159"/>
    </source>
</evidence>
<keyword evidence="3" id="KW-0010">Activator</keyword>
<dbReference type="PANTHER" id="PTHR24567:SF74">
    <property type="entry name" value="HTH-TYPE TRANSCRIPTIONAL REGULATOR ARCR"/>
    <property type="match status" value="1"/>
</dbReference>
<evidence type="ECO:0000256" key="4">
    <source>
        <dbReference type="ARBA" id="ARBA00023163"/>
    </source>
</evidence>
<feature type="domain" description="HTH crp-type" evidence="6">
    <location>
        <begin position="138"/>
        <end position="211"/>
    </location>
</feature>
<dbReference type="Pfam" id="PF00027">
    <property type="entry name" value="cNMP_binding"/>
    <property type="match status" value="1"/>
</dbReference>
<dbReference type="SUPFAM" id="SSF51206">
    <property type="entry name" value="cAMP-binding domain-like"/>
    <property type="match status" value="1"/>
</dbReference>
<reference evidence="7" key="1">
    <citation type="journal article" date="2014" name="Int. J. Syst. Evol. Microbiol.">
        <title>Complete genome sequence of Corynebacterium casei LMG S-19264T (=DSM 44701T), isolated from a smear-ripened cheese.</title>
        <authorList>
            <consortium name="US DOE Joint Genome Institute (JGI-PGF)"/>
            <person name="Walter F."/>
            <person name="Albersmeier A."/>
            <person name="Kalinowski J."/>
            <person name="Ruckert C."/>
        </authorList>
    </citation>
    <scope>NUCLEOTIDE SEQUENCE</scope>
    <source>
        <strain evidence="7">JCM 12580</strain>
    </source>
</reference>
<reference evidence="7" key="2">
    <citation type="submission" date="2020-09" db="EMBL/GenBank/DDBJ databases">
        <authorList>
            <person name="Sun Q."/>
            <person name="Ohkuma M."/>
        </authorList>
    </citation>
    <scope>NUCLEOTIDE SEQUENCE</scope>
    <source>
        <strain evidence="7">JCM 12580</strain>
    </source>
</reference>
<dbReference type="GO" id="GO:0003677">
    <property type="term" value="F:DNA binding"/>
    <property type="evidence" value="ECO:0007669"/>
    <property type="project" value="UniProtKB-KW"/>
</dbReference>
<dbReference type="PROSITE" id="PS51063">
    <property type="entry name" value="HTH_CRP_2"/>
    <property type="match status" value="1"/>
</dbReference>
<dbReference type="AlphaFoldDB" id="A0A917UVE5"/>
<keyword evidence="1" id="KW-0805">Transcription regulation</keyword>
<dbReference type="GO" id="GO:0003700">
    <property type="term" value="F:DNA-binding transcription factor activity"/>
    <property type="evidence" value="ECO:0007669"/>
    <property type="project" value="TreeGrafter"/>
</dbReference>
<dbReference type="Gene3D" id="2.60.120.10">
    <property type="entry name" value="Jelly Rolls"/>
    <property type="match status" value="1"/>
</dbReference>
<keyword evidence="2" id="KW-0238">DNA-binding</keyword>
<dbReference type="InterPro" id="IPR000595">
    <property type="entry name" value="cNMP-bd_dom"/>
</dbReference>
<comment type="caution">
    <text evidence="7">The sequence shown here is derived from an EMBL/GenBank/DDBJ whole genome shotgun (WGS) entry which is preliminary data.</text>
</comment>
<dbReference type="InterPro" id="IPR018490">
    <property type="entry name" value="cNMP-bd_dom_sf"/>
</dbReference>
<evidence type="ECO:0000256" key="2">
    <source>
        <dbReference type="ARBA" id="ARBA00023125"/>
    </source>
</evidence>
<dbReference type="PROSITE" id="PS50042">
    <property type="entry name" value="CNMP_BINDING_3"/>
    <property type="match status" value="1"/>
</dbReference>
<dbReference type="InterPro" id="IPR014710">
    <property type="entry name" value="RmlC-like_jellyroll"/>
</dbReference>
<evidence type="ECO:0000313" key="7">
    <source>
        <dbReference type="EMBL" id="GGJ88191.1"/>
    </source>
</evidence>
<gene>
    <name evidence="7" type="ORF">GCM10007063_08350</name>
</gene>
<dbReference type="InterPro" id="IPR050397">
    <property type="entry name" value="Env_Response_Regulators"/>
</dbReference>
<evidence type="ECO:0000313" key="8">
    <source>
        <dbReference type="Proteomes" id="UP000658382"/>
    </source>
</evidence>
<dbReference type="Pfam" id="PF13545">
    <property type="entry name" value="HTH_Crp_2"/>
    <property type="match status" value="1"/>
</dbReference>
<proteinExistence type="predicted"/>
<dbReference type="PANTHER" id="PTHR24567">
    <property type="entry name" value="CRP FAMILY TRANSCRIPTIONAL REGULATORY PROTEIN"/>
    <property type="match status" value="1"/>
</dbReference>
<keyword evidence="8" id="KW-1185">Reference proteome</keyword>
<organism evidence="7 8">
    <name type="scientific">Lentibacillus kapialis</name>
    <dbReference type="NCBI Taxonomy" id="340214"/>
    <lineage>
        <taxon>Bacteria</taxon>
        <taxon>Bacillati</taxon>
        <taxon>Bacillota</taxon>
        <taxon>Bacilli</taxon>
        <taxon>Bacillales</taxon>
        <taxon>Bacillaceae</taxon>
        <taxon>Lentibacillus</taxon>
    </lineage>
</organism>
<evidence type="ECO:0000259" key="6">
    <source>
        <dbReference type="PROSITE" id="PS51063"/>
    </source>
</evidence>
<dbReference type="InterPro" id="IPR036390">
    <property type="entry name" value="WH_DNA-bd_sf"/>
</dbReference>
<protein>
    <submittedName>
        <fullName evidence="7">cAMP-binding protein</fullName>
    </submittedName>
</protein>
<evidence type="ECO:0000259" key="5">
    <source>
        <dbReference type="PROSITE" id="PS50042"/>
    </source>
</evidence>
<evidence type="ECO:0000256" key="1">
    <source>
        <dbReference type="ARBA" id="ARBA00023015"/>
    </source>
</evidence>
<dbReference type="Gene3D" id="1.10.10.10">
    <property type="entry name" value="Winged helix-like DNA-binding domain superfamily/Winged helix DNA-binding domain"/>
    <property type="match status" value="1"/>
</dbReference>
<dbReference type="GO" id="GO:0005829">
    <property type="term" value="C:cytosol"/>
    <property type="evidence" value="ECO:0007669"/>
    <property type="project" value="TreeGrafter"/>
</dbReference>